<accession>A0A926FCQ4</accession>
<dbReference type="InterPro" id="IPR049238">
    <property type="entry name" value="DUF6873"/>
</dbReference>
<organism evidence="2 3">
    <name type="scientific">Qingrenia yutianensis</name>
    <dbReference type="NCBI Taxonomy" id="2763676"/>
    <lineage>
        <taxon>Bacteria</taxon>
        <taxon>Bacillati</taxon>
        <taxon>Bacillota</taxon>
        <taxon>Clostridia</taxon>
        <taxon>Eubacteriales</taxon>
        <taxon>Oscillospiraceae</taxon>
        <taxon>Qingrenia</taxon>
    </lineage>
</organism>
<evidence type="ECO:0000313" key="2">
    <source>
        <dbReference type="EMBL" id="MBC8596302.1"/>
    </source>
</evidence>
<dbReference type="Pfam" id="PF21778">
    <property type="entry name" value="DUF6873"/>
    <property type="match status" value="1"/>
</dbReference>
<keyword evidence="3" id="KW-1185">Reference proteome</keyword>
<reference evidence="2" key="1">
    <citation type="submission" date="2020-08" db="EMBL/GenBank/DDBJ databases">
        <title>Genome public.</title>
        <authorList>
            <person name="Liu C."/>
            <person name="Sun Q."/>
        </authorList>
    </citation>
    <scope>NUCLEOTIDE SEQUENCE</scope>
    <source>
        <strain evidence="2">NSJ-50</strain>
    </source>
</reference>
<sequence>MMLMTIIPNLPEKNPEIFIINKFADESMFKSTNARIIKGEKVQNLTAPTDTHIDMQFVHLGGNKFVCEKSLYPYYKAVLGEKFDIVCGETALESHYPGDIAYNIARVGRFVIHNFKYTDSVIKKYISDNNLVCVNVSQGYAKCNVCVADENSVITEDRGIFNACEKHGIDCLLIRSGYVSLKGYKNGFIGGASVKINKNTLAFFGEIENHPDFEKINDFLNTRSIKSVSLKKGALCDIGSAVVI</sequence>
<protein>
    <recommendedName>
        <fullName evidence="1">DUF6873 domain-containing protein</fullName>
    </recommendedName>
</protein>
<dbReference type="Proteomes" id="UP000647416">
    <property type="component" value="Unassembled WGS sequence"/>
</dbReference>
<evidence type="ECO:0000313" key="3">
    <source>
        <dbReference type="Proteomes" id="UP000647416"/>
    </source>
</evidence>
<comment type="caution">
    <text evidence="2">The sequence shown here is derived from an EMBL/GenBank/DDBJ whole genome shotgun (WGS) entry which is preliminary data.</text>
</comment>
<proteinExistence type="predicted"/>
<name>A0A926FCQ4_9FIRM</name>
<feature type="domain" description="DUF6873" evidence="1">
    <location>
        <begin position="27"/>
        <end position="241"/>
    </location>
</feature>
<gene>
    <name evidence="2" type="ORF">H8706_05395</name>
</gene>
<dbReference type="AlphaFoldDB" id="A0A926FCQ4"/>
<dbReference type="EMBL" id="JACRTE010000004">
    <property type="protein sequence ID" value="MBC8596302.1"/>
    <property type="molecule type" value="Genomic_DNA"/>
</dbReference>
<evidence type="ECO:0000259" key="1">
    <source>
        <dbReference type="Pfam" id="PF21778"/>
    </source>
</evidence>